<evidence type="ECO:0000256" key="1">
    <source>
        <dbReference type="SAM" id="MobiDB-lite"/>
    </source>
</evidence>
<gene>
    <name evidence="2" type="ORF">FRACA_220004</name>
</gene>
<protein>
    <submittedName>
        <fullName evidence="2">Uncharacterized protein</fullName>
    </submittedName>
</protein>
<evidence type="ECO:0000313" key="3">
    <source>
        <dbReference type="Proteomes" id="UP000234331"/>
    </source>
</evidence>
<evidence type="ECO:0000313" key="2">
    <source>
        <dbReference type="EMBL" id="SNQ48064.1"/>
    </source>
</evidence>
<keyword evidence="3" id="KW-1185">Reference proteome</keyword>
<dbReference type="EMBL" id="FZMO01000135">
    <property type="protein sequence ID" value="SNQ48064.1"/>
    <property type="molecule type" value="Genomic_DNA"/>
</dbReference>
<reference evidence="2 3" key="1">
    <citation type="submission" date="2017-06" db="EMBL/GenBank/DDBJ databases">
        <authorList>
            <person name="Kim H.J."/>
            <person name="Triplett B.A."/>
        </authorList>
    </citation>
    <scope>NUCLEOTIDE SEQUENCE [LARGE SCALE GENOMIC DNA]</scope>
    <source>
        <strain evidence="2">FRACA_ARgP5</strain>
    </source>
</reference>
<proteinExistence type="predicted"/>
<dbReference type="AlphaFoldDB" id="A0A2I2KQX5"/>
<sequence>MDSSEGRTSDQPYTTFVGGRAWSDPGGSERAVTSAPSGLGSPRPAPTVGYVKKVIPLTGHGVNGMRSDV</sequence>
<dbReference type="Proteomes" id="UP000234331">
    <property type="component" value="Unassembled WGS sequence"/>
</dbReference>
<name>A0A2I2KQX5_9ACTN</name>
<organism evidence="2 3">
    <name type="scientific">Frankia canadensis</name>
    <dbReference type="NCBI Taxonomy" id="1836972"/>
    <lineage>
        <taxon>Bacteria</taxon>
        <taxon>Bacillati</taxon>
        <taxon>Actinomycetota</taxon>
        <taxon>Actinomycetes</taxon>
        <taxon>Frankiales</taxon>
        <taxon>Frankiaceae</taxon>
        <taxon>Frankia</taxon>
    </lineage>
</organism>
<feature type="region of interest" description="Disordered" evidence="1">
    <location>
        <begin position="1"/>
        <end position="47"/>
    </location>
</feature>
<accession>A0A2I2KQX5</accession>